<reference evidence="7" key="1">
    <citation type="submission" date="2019-08" db="EMBL/GenBank/DDBJ databases">
        <authorList>
            <person name="Kucharzyk K."/>
            <person name="Murdoch R.W."/>
            <person name="Higgins S."/>
            <person name="Loffler F."/>
        </authorList>
    </citation>
    <scope>NUCLEOTIDE SEQUENCE</scope>
</reference>
<dbReference type="InterPro" id="IPR008255">
    <property type="entry name" value="Pyr_nucl-diS_OxRdtase_2_AS"/>
</dbReference>
<sequence>MIEQDVLIIGSGVAGMSAAQYAARAGRSVTMLESIAPGGQTMYIDMIENYPGFDQPISGYEIGMKFHAQAEAFGAKLVYATVTKLTKEGDNFLTETADGETYKAKAVIFATGAKHRHLGVEGEEKYNGKGVSYCGTCDGPFFKGKKILVVGGGDTALTDGIYLSKLSEHITIVHRKDRFRAQDNLVEQVNRNKNIELVMQHTITEIKGDGNKVTSVILKDLVKNEEYEREFDAVFIFVGMLPQTDLLDKNILDESGYVITNERMETKTPGLYAAGDVRTTVFRQLVTAASDGAIAAHCASEYIDELEGRAYR</sequence>
<keyword evidence="3 7" id="KW-0560">Oxidoreductase</keyword>
<dbReference type="PRINTS" id="PR00469">
    <property type="entry name" value="PNDRDTASEII"/>
</dbReference>
<dbReference type="InterPro" id="IPR050097">
    <property type="entry name" value="Ferredoxin-NADP_redctase_2"/>
</dbReference>
<keyword evidence="5" id="KW-0676">Redox-active center</keyword>
<dbReference type="InterPro" id="IPR005982">
    <property type="entry name" value="Thioredox_Rdtase"/>
</dbReference>
<dbReference type="GO" id="GO:0019430">
    <property type="term" value="P:removal of superoxide radicals"/>
    <property type="evidence" value="ECO:0007669"/>
    <property type="project" value="InterPro"/>
</dbReference>
<organism evidence="7">
    <name type="scientific">bioreactor metagenome</name>
    <dbReference type="NCBI Taxonomy" id="1076179"/>
    <lineage>
        <taxon>unclassified sequences</taxon>
        <taxon>metagenomes</taxon>
        <taxon>ecological metagenomes</taxon>
    </lineage>
</organism>
<evidence type="ECO:0000259" key="6">
    <source>
        <dbReference type="Pfam" id="PF07992"/>
    </source>
</evidence>
<comment type="caution">
    <text evidence="7">The sequence shown here is derived from an EMBL/GenBank/DDBJ whole genome shotgun (WGS) entry which is preliminary data.</text>
</comment>
<dbReference type="PRINTS" id="PR00368">
    <property type="entry name" value="FADPNR"/>
</dbReference>
<keyword evidence="1" id="KW-0285">Flavoprotein</keyword>
<dbReference type="NCBIfam" id="TIGR01292">
    <property type="entry name" value="TRX_reduct"/>
    <property type="match status" value="1"/>
</dbReference>
<dbReference type="GO" id="GO:0004791">
    <property type="term" value="F:thioredoxin-disulfide reductase (NADPH) activity"/>
    <property type="evidence" value="ECO:0007669"/>
    <property type="project" value="UniProtKB-EC"/>
</dbReference>
<dbReference type="Gene3D" id="3.50.50.60">
    <property type="entry name" value="FAD/NAD(P)-binding domain"/>
    <property type="match status" value="2"/>
</dbReference>
<evidence type="ECO:0000256" key="4">
    <source>
        <dbReference type="ARBA" id="ARBA00023157"/>
    </source>
</evidence>
<keyword evidence="4" id="KW-1015">Disulfide bond</keyword>
<dbReference type="EC" id="1.8.1.9" evidence="7"/>
<proteinExistence type="predicted"/>
<dbReference type="InterPro" id="IPR036188">
    <property type="entry name" value="FAD/NAD-bd_sf"/>
</dbReference>
<evidence type="ECO:0000313" key="7">
    <source>
        <dbReference type="EMBL" id="MPM13641.1"/>
    </source>
</evidence>
<dbReference type="AlphaFoldDB" id="A0A644XD22"/>
<name>A0A644XD22_9ZZZZ</name>
<gene>
    <name evidence="7" type="primary">trxB_22</name>
    <name evidence="7" type="ORF">SDC9_60000</name>
</gene>
<feature type="domain" description="FAD/NAD(P)-binding" evidence="6">
    <location>
        <begin position="5"/>
        <end position="292"/>
    </location>
</feature>
<dbReference type="Pfam" id="PF07992">
    <property type="entry name" value="Pyr_redox_2"/>
    <property type="match status" value="1"/>
</dbReference>
<dbReference type="GO" id="GO:0005737">
    <property type="term" value="C:cytoplasm"/>
    <property type="evidence" value="ECO:0007669"/>
    <property type="project" value="InterPro"/>
</dbReference>
<evidence type="ECO:0000256" key="5">
    <source>
        <dbReference type="ARBA" id="ARBA00023284"/>
    </source>
</evidence>
<evidence type="ECO:0000256" key="3">
    <source>
        <dbReference type="ARBA" id="ARBA00023002"/>
    </source>
</evidence>
<dbReference type="SUPFAM" id="SSF51905">
    <property type="entry name" value="FAD/NAD(P)-binding domain"/>
    <property type="match status" value="1"/>
</dbReference>
<evidence type="ECO:0000256" key="1">
    <source>
        <dbReference type="ARBA" id="ARBA00022630"/>
    </source>
</evidence>
<protein>
    <submittedName>
        <fullName evidence="7">Thioredoxin reductase</fullName>
        <ecNumber evidence="7">1.8.1.9</ecNumber>
    </submittedName>
</protein>
<dbReference type="PANTHER" id="PTHR48105">
    <property type="entry name" value="THIOREDOXIN REDUCTASE 1-RELATED-RELATED"/>
    <property type="match status" value="1"/>
</dbReference>
<keyword evidence="2" id="KW-0274">FAD</keyword>
<dbReference type="PROSITE" id="PS00573">
    <property type="entry name" value="PYRIDINE_REDOX_2"/>
    <property type="match status" value="1"/>
</dbReference>
<evidence type="ECO:0000256" key="2">
    <source>
        <dbReference type="ARBA" id="ARBA00022827"/>
    </source>
</evidence>
<accession>A0A644XD22</accession>
<dbReference type="InterPro" id="IPR023753">
    <property type="entry name" value="FAD/NAD-binding_dom"/>
</dbReference>
<dbReference type="EMBL" id="VSSQ01002150">
    <property type="protein sequence ID" value="MPM13641.1"/>
    <property type="molecule type" value="Genomic_DNA"/>
</dbReference>